<gene>
    <name evidence="2" type="ORF">H0921_07765</name>
</gene>
<comment type="caution">
    <text evidence="2">The sequence shown here is derived from an EMBL/GenBank/DDBJ whole genome shotgun (WGS) entry which is preliminary data.</text>
</comment>
<feature type="transmembrane region" description="Helical" evidence="1">
    <location>
        <begin position="211"/>
        <end position="232"/>
    </location>
</feature>
<feature type="transmembrane region" description="Helical" evidence="1">
    <location>
        <begin position="244"/>
        <end position="266"/>
    </location>
</feature>
<name>A0A7V9ABS7_9BACT</name>
<dbReference type="RefSeq" id="WP_194537489.1">
    <property type="nucleotide sequence ID" value="NZ_JACEFB010000004.1"/>
</dbReference>
<feature type="transmembrane region" description="Helical" evidence="1">
    <location>
        <begin position="310"/>
        <end position="329"/>
    </location>
</feature>
<feature type="transmembrane region" description="Helical" evidence="1">
    <location>
        <begin position="286"/>
        <end position="303"/>
    </location>
</feature>
<feature type="transmembrane region" description="Helical" evidence="1">
    <location>
        <begin position="12"/>
        <end position="31"/>
    </location>
</feature>
<evidence type="ECO:0000313" key="3">
    <source>
        <dbReference type="Proteomes" id="UP000542342"/>
    </source>
</evidence>
<proteinExistence type="predicted"/>
<keyword evidence="1" id="KW-0472">Membrane</keyword>
<feature type="transmembrane region" description="Helical" evidence="1">
    <location>
        <begin position="97"/>
        <end position="115"/>
    </location>
</feature>
<protein>
    <submittedName>
        <fullName evidence="2">Uncharacterized protein</fullName>
    </submittedName>
</protein>
<organism evidence="2 3">
    <name type="scientific">Thermogemmata fonticola</name>
    <dbReference type="NCBI Taxonomy" id="2755323"/>
    <lineage>
        <taxon>Bacteria</taxon>
        <taxon>Pseudomonadati</taxon>
        <taxon>Planctomycetota</taxon>
        <taxon>Planctomycetia</taxon>
        <taxon>Gemmatales</taxon>
        <taxon>Gemmataceae</taxon>
        <taxon>Thermogemmata</taxon>
    </lineage>
</organism>
<keyword evidence="1" id="KW-1133">Transmembrane helix</keyword>
<keyword evidence="1" id="KW-0812">Transmembrane</keyword>
<reference evidence="2 3" key="1">
    <citation type="submission" date="2020-07" db="EMBL/GenBank/DDBJ databases">
        <title>Thermogemmata thermophila gen. nov., sp. nov., a novel moderate thermophilic planctomycete from a Kamchatka hot spring.</title>
        <authorList>
            <person name="Elcheninov A.G."/>
            <person name="Podosokorskaya O.A."/>
            <person name="Kovaleva O.L."/>
            <person name="Novikov A."/>
            <person name="Bonch-Osmolovskaya E.A."/>
            <person name="Toshchakov S.V."/>
            <person name="Kublanov I.V."/>
        </authorList>
    </citation>
    <scope>NUCLEOTIDE SEQUENCE [LARGE SCALE GENOMIC DNA]</scope>
    <source>
        <strain evidence="2 3">2918</strain>
    </source>
</reference>
<accession>A0A7V9ABS7</accession>
<feature type="transmembrane region" description="Helical" evidence="1">
    <location>
        <begin position="341"/>
        <end position="359"/>
    </location>
</feature>
<keyword evidence="3" id="KW-1185">Reference proteome</keyword>
<sequence>MSAAEVIRRELPAVLPGLLLAVTLATLPYGWRGQCSWIADYDELAFYLPVGAKAYREHPWRLADPATGGPTYYQPLSVVPGIVLLRVLGGSPWSLGLAWRLWGGIAAALLWYAALRWKLRPWAAAWATLLVLCDPGVLQGQLGYALLKTGVRHLSGADLGPTPTAASLPQWRIWNPLLSWPWWLAFLLLASRAAEQPSRGRILAAGTSCGLLFHIYFYFWTTAVAGLLLACLADRHRAVTYVKILGLGLLLGLPALAGAVQFRQQYGADWLLRTDKFLPVPRGSELLLPRLSLLLVAAAWVWVWRRGREVRFLACLATAALLLLHHTLLTGLQIENFHWNFALGPALSLLVIFLLADLANCFPLVQRWGGTLAKSGITAAVLLALVLWARACSLLPENQHIQQVTQDYHFQRANCALPAGGTVAGDPDFQYLAAIDAGLRPLAGYTAVLSPIREAELSERLALNACLLGQSRAQFEAEQREQLARNRWGAEARSAAVRAQRLAERLAAWEAVNADLAGAVRRYDVRLVARPPGAPEQPPSPEWVLLARGPRWTLYVRRE</sequence>
<evidence type="ECO:0000256" key="1">
    <source>
        <dbReference type="SAM" id="Phobius"/>
    </source>
</evidence>
<dbReference type="Proteomes" id="UP000542342">
    <property type="component" value="Unassembled WGS sequence"/>
</dbReference>
<dbReference type="EMBL" id="JACEFB010000004">
    <property type="protein sequence ID" value="MBA2226057.1"/>
    <property type="molecule type" value="Genomic_DNA"/>
</dbReference>
<dbReference type="AlphaFoldDB" id="A0A7V9ABS7"/>
<evidence type="ECO:0000313" key="2">
    <source>
        <dbReference type="EMBL" id="MBA2226057.1"/>
    </source>
</evidence>